<feature type="compositionally biased region" description="Polar residues" evidence="1">
    <location>
        <begin position="240"/>
        <end position="249"/>
    </location>
</feature>
<keyword evidence="2" id="KW-1133">Transmembrane helix</keyword>
<feature type="transmembrane region" description="Helical" evidence="2">
    <location>
        <begin position="74"/>
        <end position="91"/>
    </location>
</feature>
<accession>A0A072UGV3</accession>
<evidence type="ECO:0000256" key="1">
    <source>
        <dbReference type="SAM" id="MobiDB-lite"/>
    </source>
</evidence>
<protein>
    <submittedName>
        <fullName evidence="3">Transmembrane protein, putative</fullName>
    </submittedName>
</protein>
<dbReference type="AlphaFoldDB" id="A0A072UGV3"/>
<reference evidence="3 5" key="1">
    <citation type="journal article" date="2011" name="Nature">
        <title>The Medicago genome provides insight into the evolution of rhizobial symbioses.</title>
        <authorList>
            <person name="Young N.D."/>
            <person name="Debelle F."/>
            <person name="Oldroyd G.E."/>
            <person name="Geurts R."/>
            <person name="Cannon S.B."/>
            <person name="Udvardi M.K."/>
            <person name="Benedito V.A."/>
            <person name="Mayer K.F."/>
            <person name="Gouzy J."/>
            <person name="Schoof H."/>
            <person name="Van de Peer Y."/>
            <person name="Proost S."/>
            <person name="Cook D.R."/>
            <person name="Meyers B.C."/>
            <person name="Spannagl M."/>
            <person name="Cheung F."/>
            <person name="De Mita S."/>
            <person name="Krishnakumar V."/>
            <person name="Gundlach H."/>
            <person name="Zhou S."/>
            <person name="Mudge J."/>
            <person name="Bharti A.K."/>
            <person name="Murray J.D."/>
            <person name="Naoumkina M.A."/>
            <person name="Rosen B."/>
            <person name="Silverstein K.A."/>
            <person name="Tang H."/>
            <person name="Rombauts S."/>
            <person name="Zhao P.X."/>
            <person name="Zhou P."/>
            <person name="Barbe V."/>
            <person name="Bardou P."/>
            <person name="Bechner M."/>
            <person name="Bellec A."/>
            <person name="Berger A."/>
            <person name="Berges H."/>
            <person name="Bidwell S."/>
            <person name="Bisseling T."/>
            <person name="Choisne N."/>
            <person name="Couloux A."/>
            <person name="Denny R."/>
            <person name="Deshpande S."/>
            <person name="Dai X."/>
            <person name="Doyle J.J."/>
            <person name="Dudez A.M."/>
            <person name="Farmer A.D."/>
            <person name="Fouteau S."/>
            <person name="Franken C."/>
            <person name="Gibelin C."/>
            <person name="Gish J."/>
            <person name="Goldstein S."/>
            <person name="Gonzalez A.J."/>
            <person name="Green P.J."/>
            <person name="Hallab A."/>
            <person name="Hartog M."/>
            <person name="Hua A."/>
            <person name="Humphray S.J."/>
            <person name="Jeong D.H."/>
            <person name="Jing Y."/>
            <person name="Jocker A."/>
            <person name="Kenton S.M."/>
            <person name="Kim D.J."/>
            <person name="Klee K."/>
            <person name="Lai H."/>
            <person name="Lang C."/>
            <person name="Lin S."/>
            <person name="Macmil S.L."/>
            <person name="Magdelenat G."/>
            <person name="Matthews L."/>
            <person name="McCorrison J."/>
            <person name="Monaghan E.L."/>
            <person name="Mun J.H."/>
            <person name="Najar F.Z."/>
            <person name="Nicholson C."/>
            <person name="Noirot C."/>
            <person name="O'Bleness M."/>
            <person name="Paule C.R."/>
            <person name="Poulain J."/>
            <person name="Prion F."/>
            <person name="Qin B."/>
            <person name="Qu C."/>
            <person name="Retzel E.F."/>
            <person name="Riddle C."/>
            <person name="Sallet E."/>
            <person name="Samain S."/>
            <person name="Samson N."/>
            <person name="Sanders I."/>
            <person name="Saurat O."/>
            <person name="Scarpelli C."/>
            <person name="Schiex T."/>
            <person name="Segurens B."/>
            <person name="Severin A.J."/>
            <person name="Sherrier D.J."/>
            <person name="Shi R."/>
            <person name="Sims S."/>
            <person name="Singer S.R."/>
            <person name="Sinharoy S."/>
            <person name="Sterck L."/>
            <person name="Viollet A."/>
            <person name="Wang B.B."/>
            <person name="Wang K."/>
            <person name="Wang M."/>
            <person name="Wang X."/>
            <person name="Warfsmann J."/>
            <person name="Weissenbach J."/>
            <person name="White D.D."/>
            <person name="White J.D."/>
            <person name="Wiley G.B."/>
            <person name="Wincker P."/>
            <person name="Xing Y."/>
            <person name="Yang L."/>
            <person name="Yao Z."/>
            <person name="Ying F."/>
            <person name="Zhai J."/>
            <person name="Zhou L."/>
            <person name="Zuber A."/>
            <person name="Denarie J."/>
            <person name="Dixon R.A."/>
            <person name="May G.D."/>
            <person name="Schwartz D.C."/>
            <person name="Rogers J."/>
            <person name="Quetier F."/>
            <person name="Town C.D."/>
            <person name="Roe B.A."/>
        </authorList>
    </citation>
    <scope>NUCLEOTIDE SEQUENCE [LARGE SCALE GENOMIC DNA]</scope>
    <source>
        <strain evidence="3">A17</strain>
        <strain evidence="4 5">cv. Jemalong A17</strain>
    </source>
</reference>
<dbReference type="EnsemblPlants" id="KEH28671">
    <property type="protein sequence ID" value="KEH28671"/>
    <property type="gene ID" value="MTR_4g009745"/>
</dbReference>
<keyword evidence="2" id="KW-0472">Membrane</keyword>
<evidence type="ECO:0000256" key="2">
    <source>
        <dbReference type="SAM" id="Phobius"/>
    </source>
</evidence>
<keyword evidence="5" id="KW-1185">Reference proteome</keyword>
<feature type="transmembrane region" description="Helical" evidence="2">
    <location>
        <begin position="97"/>
        <end position="116"/>
    </location>
</feature>
<reference evidence="3 5" key="2">
    <citation type="journal article" date="2014" name="BMC Genomics">
        <title>An improved genome release (version Mt4.0) for the model legume Medicago truncatula.</title>
        <authorList>
            <person name="Tang H."/>
            <person name="Krishnakumar V."/>
            <person name="Bidwell S."/>
            <person name="Rosen B."/>
            <person name="Chan A."/>
            <person name="Zhou S."/>
            <person name="Gentzbittel L."/>
            <person name="Childs K.L."/>
            <person name="Yandell M."/>
            <person name="Gundlach H."/>
            <person name="Mayer K.F."/>
            <person name="Schwartz D.C."/>
            <person name="Town C.D."/>
        </authorList>
    </citation>
    <scope>GENOME REANNOTATION</scope>
    <source>
        <strain evidence="3">A17</strain>
        <strain evidence="4 5">cv. Jemalong A17</strain>
    </source>
</reference>
<evidence type="ECO:0000313" key="5">
    <source>
        <dbReference type="Proteomes" id="UP000002051"/>
    </source>
</evidence>
<dbReference type="EMBL" id="CM001220">
    <property type="protein sequence ID" value="KEH28671.1"/>
    <property type="molecule type" value="Genomic_DNA"/>
</dbReference>
<proteinExistence type="predicted"/>
<organism evidence="3 5">
    <name type="scientific">Medicago truncatula</name>
    <name type="common">Barrel medic</name>
    <name type="synonym">Medicago tribuloides</name>
    <dbReference type="NCBI Taxonomy" id="3880"/>
    <lineage>
        <taxon>Eukaryota</taxon>
        <taxon>Viridiplantae</taxon>
        <taxon>Streptophyta</taxon>
        <taxon>Embryophyta</taxon>
        <taxon>Tracheophyta</taxon>
        <taxon>Spermatophyta</taxon>
        <taxon>Magnoliopsida</taxon>
        <taxon>eudicotyledons</taxon>
        <taxon>Gunneridae</taxon>
        <taxon>Pentapetalae</taxon>
        <taxon>rosids</taxon>
        <taxon>fabids</taxon>
        <taxon>Fabales</taxon>
        <taxon>Fabaceae</taxon>
        <taxon>Papilionoideae</taxon>
        <taxon>50 kb inversion clade</taxon>
        <taxon>NPAAA clade</taxon>
        <taxon>Hologalegina</taxon>
        <taxon>IRL clade</taxon>
        <taxon>Trifolieae</taxon>
        <taxon>Medicago</taxon>
    </lineage>
</organism>
<reference evidence="4" key="3">
    <citation type="submission" date="2015-04" db="UniProtKB">
        <authorList>
            <consortium name="EnsemblPlants"/>
        </authorList>
    </citation>
    <scope>IDENTIFICATION</scope>
    <source>
        <strain evidence="4">cv. Jemalong A17</strain>
    </source>
</reference>
<evidence type="ECO:0000313" key="4">
    <source>
        <dbReference type="EnsemblPlants" id="KEH28671"/>
    </source>
</evidence>
<dbReference type="HOGENOM" id="CLU_1039627_0_0_1"/>
<keyword evidence="2 3" id="KW-0812">Transmembrane</keyword>
<gene>
    <name evidence="3" type="ordered locus">MTR_4g009745</name>
</gene>
<evidence type="ECO:0000313" key="3">
    <source>
        <dbReference type="EMBL" id="KEH28671.1"/>
    </source>
</evidence>
<name>A0A072UGV3_MEDTR</name>
<feature type="region of interest" description="Disordered" evidence="1">
    <location>
        <begin position="240"/>
        <end position="268"/>
    </location>
</feature>
<feature type="transmembrane region" description="Helical" evidence="2">
    <location>
        <begin position="45"/>
        <end position="62"/>
    </location>
</feature>
<dbReference type="PaxDb" id="3880-AES86536"/>
<dbReference type="Proteomes" id="UP000002051">
    <property type="component" value="Chromosome 4"/>
</dbReference>
<sequence>MPRRNALFSLLNCTFPCLGSSPSFSLLSGDDQAFSSFFLAGFCKSFRFSVAVGVLICVWALLRRITNSPVMLQQGLFCFLVVIRSFIVSPFSEPVLFSGFLSVVASSLMVCPWPFLASLDTSIPKPSAPRKSFAEVLSDTCDIQLTQLPPKVVMGDTVRIKITQEELDSGISDCRMNLHGRITLAKGDTPLTTQALKNKLCILWPTLKEWHVYEKDLGAGSCQLEARHTAFLFLDKSIQNSQPSSNSRANLGPADAPTPGILEKEDSL</sequence>